<name>A0A0F8CDW4_METMZ</name>
<organism evidence="1 2">
    <name type="scientific">Methanosarcina mazei</name>
    <name type="common">Methanosarcina frisia</name>
    <dbReference type="NCBI Taxonomy" id="2209"/>
    <lineage>
        <taxon>Archaea</taxon>
        <taxon>Methanobacteriati</taxon>
        <taxon>Methanobacteriota</taxon>
        <taxon>Stenosarchaea group</taxon>
        <taxon>Methanomicrobia</taxon>
        <taxon>Methanosarcinales</taxon>
        <taxon>Methanosarcinaceae</taxon>
        <taxon>Methanosarcina</taxon>
    </lineage>
</organism>
<proteinExistence type="predicted"/>
<evidence type="ECO:0000313" key="2">
    <source>
        <dbReference type="Proteomes" id="UP000034047"/>
    </source>
</evidence>
<evidence type="ECO:0000313" key="1">
    <source>
        <dbReference type="EMBL" id="KKG13236.1"/>
    </source>
</evidence>
<gene>
    <name evidence="1" type="ORF">DU34_04025</name>
</gene>
<accession>A0A0F8CDW4</accession>
<dbReference type="Proteomes" id="UP000034047">
    <property type="component" value="Unassembled WGS sequence"/>
</dbReference>
<reference evidence="1 2" key="1">
    <citation type="journal article" date="2015" name="ISME J.">
        <title>Genomic and phenotypic differentiation among Methanosarcina mazei populations from Columbia River sediment.</title>
        <authorList>
            <person name="Youngblut N.D."/>
            <person name="Wirth J.S."/>
            <person name="Henriksen J.R."/>
            <person name="Smith M."/>
            <person name="Simon H."/>
            <person name="Metcalf W.W."/>
            <person name="Whitaker R.J."/>
        </authorList>
    </citation>
    <scope>NUCLEOTIDE SEQUENCE [LARGE SCALE GENOMIC DNA]</scope>
    <source>
        <strain evidence="1 2">2.F.T.2.6</strain>
    </source>
</reference>
<dbReference type="AlphaFoldDB" id="A0A0F8CDW4"/>
<protein>
    <submittedName>
        <fullName evidence="1">Uncharacterized protein</fullName>
    </submittedName>
</protein>
<sequence length="64" mass="7181">MKEQITAYSTISLQQILEVIFLQVLEAAEYIGMNHRTILGMTFTLTIQDGVDLHQDIIMGTGII</sequence>
<dbReference type="EMBL" id="JJOU01000126">
    <property type="protein sequence ID" value="KKG13236.1"/>
    <property type="molecule type" value="Genomic_DNA"/>
</dbReference>
<comment type="caution">
    <text evidence="1">The sequence shown here is derived from an EMBL/GenBank/DDBJ whole genome shotgun (WGS) entry which is preliminary data.</text>
</comment>